<gene>
    <name evidence="2" type="ORF">EV652_101644</name>
</gene>
<feature type="compositionally biased region" description="Basic residues" evidence="1">
    <location>
        <begin position="64"/>
        <end position="73"/>
    </location>
</feature>
<reference evidence="2 3" key="1">
    <citation type="journal article" date="2015" name="Stand. Genomic Sci.">
        <title>Genomic Encyclopedia of Bacterial and Archaeal Type Strains, Phase III: the genomes of soil and plant-associated and newly described type strains.</title>
        <authorList>
            <person name="Whitman W.B."/>
            <person name="Woyke T."/>
            <person name="Klenk H.P."/>
            <person name="Zhou Y."/>
            <person name="Lilburn T.G."/>
            <person name="Beck B.J."/>
            <person name="De Vos P."/>
            <person name="Vandamme P."/>
            <person name="Eisen J.A."/>
            <person name="Garrity G."/>
            <person name="Hugenholtz P."/>
            <person name="Kyrpides N.C."/>
        </authorList>
    </citation>
    <scope>NUCLEOTIDE SEQUENCE [LARGE SCALE GENOMIC DNA]</scope>
    <source>
        <strain evidence="2 3">VKM Ac-2572</strain>
    </source>
</reference>
<accession>A0A4R2HXC3</accession>
<dbReference type="EMBL" id="SLWN01000001">
    <property type="protein sequence ID" value="TCO35759.1"/>
    <property type="molecule type" value="Genomic_DNA"/>
</dbReference>
<comment type="caution">
    <text evidence="2">The sequence shown here is derived from an EMBL/GenBank/DDBJ whole genome shotgun (WGS) entry which is preliminary data.</text>
</comment>
<dbReference type="AlphaFoldDB" id="A0A4R2HXC3"/>
<name>A0A4R2HXC3_9ACTN</name>
<feature type="compositionally biased region" description="Polar residues" evidence="1">
    <location>
        <begin position="1"/>
        <end position="10"/>
    </location>
</feature>
<dbReference type="OrthoDB" id="161020at2"/>
<dbReference type="Proteomes" id="UP000294508">
    <property type="component" value="Unassembled WGS sequence"/>
</dbReference>
<evidence type="ECO:0000256" key="1">
    <source>
        <dbReference type="SAM" id="MobiDB-lite"/>
    </source>
</evidence>
<evidence type="ECO:0000313" key="2">
    <source>
        <dbReference type="EMBL" id="TCO35759.1"/>
    </source>
</evidence>
<evidence type="ECO:0000313" key="3">
    <source>
        <dbReference type="Proteomes" id="UP000294508"/>
    </source>
</evidence>
<keyword evidence="3" id="KW-1185">Reference proteome</keyword>
<dbReference type="RefSeq" id="WP_132207406.1">
    <property type="nucleotide sequence ID" value="NZ_SLWN01000001.1"/>
</dbReference>
<feature type="region of interest" description="Disordered" evidence="1">
    <location>
        <begin position="45"/>
        <end position="76"/>
    </location>
</feature>
<feature type="region of interest" description="Disordered" evidence="1">
    <location>
        <begin position="1"/>
        <end position="21"/>
    </location>
</feature>
<organism evidence="2 3">
    <name type="scientific">Kribbella steppae</name>
    <dbReference type="NCBI Taxonomy" id="2512223"/>
    <lineage>
        <taxon>Bacteria</taxon>
        <taxon>Bacillati</taxon>
        <taxon>Actinomycetota</taxon>
        <taxon>Actinomycetes</taxon>
        <taxon>Propionibacteriales</taxon>
        <taxon>Kribbellaceae</taxon>
        <taxon>Kribbella</taxon>
    </lineage>
</organism>
<proteinExistence type="predicted"/>
<protein>
    <submittedName>
        <fullName evidence="2">Uncharacterized protein</fullName>
    </submittedName>
</protein>
<sequence>MTTGPGNNAVENPHAGKGSSVPLDIGGEIGALVIQLPAALEDQEIELRPTGLGPGHGHDDGHGHGHGHGHHLPHVAVVPRPTADGTILHSAVFHEVRQGSYQLYVRPDGPVQLTVDIHGGQVTEATWPTSAAGVG</sequence>